<organism evidence="2 3">
    <name type="scientific">Phytophthora fragariaefolia</name>
    <dbReference type="NCBI Taxonomy" id="1490495"/>
    <lineage>
        <taxon>Eukaryota</taxon>
        <taxon>Sar</taxon>
        <taxon>Stramenopiles</taxon>
        <taxon>Oomycota</taxon>
        <taxon>Peronosporomycetes</taxon>
        <taxon>Peronosporales</taxon>
        <taxon>Peronosporaceae</taxon>
        <taxon>Phytophthora</taxon>
    </lineage>
</organism>
<dbReference type="AlphaFoldDB" id="A0A9W6XUD2"/>
<feature type="compositionally biased region" description="Polar residues" evidence="1">
    <location>
        <begin position="503"/>
        <end position="515"/>
    </location>
</feature>
<feature type="compositionally biased region" description="Basic and acidic residues" evidence="1">
    <location>
        <begin position="1"/>
        <end position="15"/>
    </location>
</feature>
<feature type="compositionally biased region" description="Basic residues" evidence="1">
    <location>
        <begin position="756"/>
        <end position="768"/>
    </location>
</feature>
<feature type="region of interest" description="Disordered" evidence="1">
    <location>
        <begin position="1"/>
        <end position="47"/>
    </location>
</feature>
<dbReference type="OrthoDB" id="128868at2759"/>
<proteinExistence type="predicted"/>
<comment type="caution">
    <text evidence="2">The sequence shown here is derived from an EMBL/GenBank/DDBJ whole genome shotgun (WGS) entry which is preliminary data.</text>
</comment>
<name>A0A9W6XUD2_9STRA</name>
<evidence type="ECO:0000313" key="2">
    <source>
        <dbReference type="EMBL" id="GMF46017.1"/>
    </source>
</evidence>
<feature type="region of interest" description="Disordered" evidence="1">
    <location>
        <begin position="503"/>
        <end position="529"/>
    </location>
</feature>
<sequence>MATKTDHQVRAETTERQNPATPTPARDIEPDIEPPENESQNPEGIPEKQVPFSELVIEMEKTFHHREQHSEQDEHERNQVMQQMFTIAFNQQDRKELPDEKTHYPMLQQEELQGLLRLFKLEVVQHDGTVQIWLRRLKGLAAFVYDSRRTLLDGISLKESEIKVHYARSENPWSNNPLLKNAKEDDDDPMEEQHSNIVRFRTAVYSPADIAEMRDIYNTPYGFPTELSEPTMTEKKIIQGLLEGTILAQELPHFLKRTCNNEMLRVIQNTIHAQVEGELMFRLPGQFPVYPDFQNRDRLCNAVLQGAKDRGFNMDQLTQMLGETKQVCYNAQQHSVHLIYWTREVAEKWAKIYKSIPFRSQRFVLTNVHPGVDSGEGTPGDNAARVWARQIGRDGITNERQHDRYKIKLFNISRFLDEAAVDAFLRSRFDGEFSTASSNQWKSAANCITVNAHDIAKQKSTVTSFEELEDMWAKLQNNNEITEQPIASLTTHENNENDVEVQAETTGAMPTSISPWITPKSRGKRNKIGQHRIQGKNTASPELQVSMNIHQDTVIDLVSEDESQPESPTRLDEQTVKPTHIGPRQVHRPAALSKQQRLIMEAITRNNPEPNWKDTEKLRNLDIDDIKLTTTTGHQVLEKCGLKSVVTPGTGNCQYYAIAMALLNTDFATAANRKAIDNLTAKLKKGFQMAMMHGFDEEYQHDERKLRLLACMKNTSSLTETESKQLLVECMEDIAQFWRLVGEPIPERGQTTTSRHASRTSRKGKTNRGRNPATPVVQQLLLELDWNNQSQFQTLKTMTGAGAATLQHWQEQLLANGVSSATTPEDSDVEMDDS</sequence>
<feature type="region of interest" description="Disordered" evidence="1">
    <location>
        <begin position="745"/>
        <end position="773"/>
    </location>
</feature>
<accession>A0A9W6XUD2</accession>
<protein>
    <submittedName>
        <fullName evidence="2">Unnamed protein product</fullName>
    </submittedName>
</protein>
<evidence type="ECO:0000313" key="3">
    <source>
        <dbReference type="Proteomes" id="UP001165121"/>
    </source>
</evidence>
<dbReference type="EMBL" id="BSXT01001904">
    <property type="protein sequence ID" value="GMF46017.1"/>
    <property type="molecule type" value="Genomic_DNA"/>
</dbReference>
<evidence type="ECO:0000256" key="1">
    <source>
        <dbReference type="SAM" id="MobiDB-lite"/>
    </source>
</evidence>
<dbReference type="Proteomes" id="UP001165121">
    <property type="component" value="Unassembled WGS sequence"/>
</dbReference>
<reference evidence="2" key="1">
    <citation type="submission" date="2023-04" db="EMBL/GenBank/DDBJ databases">
        <title>Phytophthora fragariaefolia NBRC 109709.</title>
        <authorList>
            <person name="Ichikawa N."/>
            <person name="Sato H."/>
            <person name="Tonouchi N."/>
        </authorList>
    </citation>
    <scope>NUCLEOTIDE SEQUENCE</scope>
    <source>
        <strain evidence="2">NBRC 109709</strain>
    </source>
</reference>
<keyword evidence="3" id="KW-1185">Reference proteome</keyword>
<gene>
    <name evidence="2" type="ORF">Pfra01_001676100</name>
</gene>